<dbReference type="EMBL" id="DOEK01000005">
    <property type="protein sequence ID" value="HBP28507.1"/>
    <property type="molecule type" value="Genomic_DNA"/>
</dbReference>
<proteinExistence type="predicted"/>
<comment type="caution">
    <text evidence="1">The sequence shown here is derived from an EMBL/GenBank/DDBJ whole genome shotgun (WGS) entry which is preliminary data.</text>
</comment>
<dbReference type="AlphaFoldDB" id="A0A356LC03"/>
<accession>A0A356LC03</accession>
<name>A0A356LC03_9BURK</name>
<sequence length="139" mass="16152">MHDPPSKTIVIRSDIRFRIAGTTRATIFSIRFSCNTIYFYFLYRLQYSRITRSSSSSRFSQLQAEHMPCSQPAVSWLIFFYKLLRCFGPICLPRPVLRCTALYPTLQASAQRDRWHGPLTGKTLYCAAQTVCYIQFFSP</sequence>
<reference evidence="1 2" key="1">
    <citation type="journal article" date="2018" name="Nat. Biotechnol.">
        <title>A standardized bacterial taxonomy based on genome phylogeny substantially revises the tree of life.</title>
        <authorList>
            <person name="Parks D.H."/>
            <person name="Chuvochina M."/>
            <person name="Waite D.W."/>
            <person name="Rinke C."/>
            <person name="Skarshewski A."/>
            <person name="Chaumeil P.A."/>
            <person name="Hugenholtz P."/>
        </authorList>
    </citation>
    <scope>NUCLEOTIDE SEQUENCE [LARGE SCALE GENOMIC DNA]</scope>
    <source>
        <strain evidence="1">UBA10707</strain>
    </source>
</reference>
<organism evidence="1 2">
    <name type="scientific">Advenella kashmirensis</name>
    <dbReference type="NCBI Taxonomy" id="310575"/>
    <lineage>
        <taxon>Bacteria</taxon>
        <taxon>Pseudomonadati</taxon>
        <taxon>Pseudomonadota</taxon>
        <taxon>Betaproteobacteria</taxon>
        <taxon>Burkholderiales</taxon>
        <taxon>Alcaligenaceae</taxon>
    </lineage>
</organism>
<protein>
    <submittedName>
        <fullName evidence="1">Uncharacterized protein</fullName>
    </submittedName>
</protein>
<dbReference type="Proteomes" id="UP000264036">
    <property type="component" value="Unassembled WGS sequence"/>
</dbReference>
<evidence type="ECO:0000313" key="2">
    <source>
        <dbReference type="Proteomes" id="UP000264036"/>
    </source>
</evidence>
<gene>
    <name evidence="1" type="ORF">DD666_03715</name>
</gene>
<evidence type="ECO:0000313" key="1">
    <source>
        <dbReference type="EMBL" id="HBP28507.1"/>
    </source>
</evidence>